<dbReference type="InterPro" id="IPR029058">
    <property type="entry name" value="AB_hydrolase_fold"/>
</dbReference>
<evidence type="ECO:0000256" key="2">
    <source>
        <dbReference type="ARBA" id="ARBA00004613"/>
    </source>
</evidence>
<evidence type="ECO:0000256" key="5">
    <source>
        <dbReference type="ARBA" id="ARBA00022525"/>
    </source>
</evidence>
<dbReference type="InterPro" id="IPR013818">
    <property type="entry name" value="Lipase"/>
</dbReference>
<dbReference type="GO" id="GO:0017171">
    <property type="term" value="F:serine hydrolase activity"/>
    <property type="evidence" value="ECO:0007669"/>
    <property type="project" value="TreeGrafter"/>
</dbReference>
<organism evidence="9 10">
    <name type="scientific">Cephus cinctus</name>
    <name type="common">Wheat stem sawfly</name>
    <dbReference type="NCBI Taxonomy" id="211228"/>
    <lineage>
        <taxon>Eukaryota</taxon>
        <taxon>Metazoa</taxon>
        <taxon>Ecdysozoa</taxon>
        <taxon>Arthropoda</taxon>
        <taxon>Hexapoda</taxon>
        <taxon>Insecta</taxon>
        <taxon>Pterygota</taxon>
        <taxon>Neoptera</taxon>
        <taxon>Endopterygota</taxon>
        <taxon>Hymenoptera</taxon>
        <taxon>Cephoidea</taxon>
        <taxon>Cephidae</taxon>
        <taxon>Cephus</taxon>
    </lineage>
</organism>
<proteinExistence type="inferred from homology"/>
<accession>A0AAJ7BR97</accession>
<dbReference type="RefSeq" id="XP_015591656.1">
    <property type="nucleotide sequence ID" value="XM_015736170.2"/>
</dbReference>
<dbReference type="SUPFAM" id="SSF53474">
    <property type="entry name" value="alpha/beta-Hydrolases"/>
    <property type="match status" value="1"/>
</dbReference>
<dbReference type="GeneID" id="107266052"/>
<reference evidence="10" key="1">
    <citation type="submission" date="2025-08" db="UniProtKB">
        <authorList>
            <consortium name="RefSeq"/>
        </authorList>
    </citation>
    <scope>IDENTIFICATION</scope>
</reference>
<evidence type="ECO:0000256" key="7">
    <source>
        <dbReference type="RuleBase" id="RU004262"/>
    </source>
</evidence>
<dbReference type="FunFam" id="3.40.50.1820:FF:000076">
    <property type="entry name" value="phospholipase A1"/>
    <property type="match status" value="1"/>
</dbReference>
<evidence type="ECO:0000256" key="4">
    <source>
        <dbReference type="ARBA" id="ARBA00013179"/>
    </source>
</evidence>
<name>A0AAJ7BR97_CEPCN</name>
<comment type="subcellular location">
    <subcellularLocation>
        <location evidence="2">Secreted</location>
    </subcellularLocation>
</comment>
<sequence length="359" mass="39165">MPVGTLSYIPLLLAAVIQYNVKSEVSNSGLRSKYDGYGEEWIFMPDGNGKPQVAVLKGVDDNEARGVFDSFPITYILYTRDGPEKGENLYTNDTEALKNSNFSPSRKTKLITHGWKSSAFTSSIVNMKSAYLSHDDYNVILVDWEPLAASTFYLGPMKNTDRVGKDAGKFIDFLVTETGLKTQDVHFLGHSLGAHVAGNAGAATFSGKLGRVTGLDPALPGIHIFTTEEGRLDASDAEFVDIIHSCGGVLGFLQPLGQVDFYPNGGTAVQPGCCCIPEVMDACSHGRSYLYFTESINSKTGLVATKCDTWDKYMRGDCAMAETVLMGEHVDRNANGSYFLRTRSESPFSYISEIEDNNV</sequence>
<evidence type="ECO:0000313" key="10">
    <source>
        <dbReference type="RefSeq" id="XP_015591656.1"/>
    </source>
</evidence>
<dbReference type="Gene3D" id="3.40.50.1820">
    <property type="entry name" value="alpha/beta hydrolase"/>
    <property type="match status" value="1"/>
</dbReference>
<dbReference type="CDD" id="cd00707">
    <property type="entry name" value="Pancreat_lipase_like"/>
    <property type="match status" value="1"/>
</dbReference>
<evidence type="ECO:0000256" key="6">
    <source>
        <dbReference type="ARBA" id="ARBA00022801"/>
    </source>
</evidence>
<protein>
    <recommendedName>
        <fullName evidence="4">phospholipase A1</fullName>
        <ecNumber evidence="4">3.1.1.32</ecNumber>
    </recommendedName>
</protein>
<dbReference type="GO" id="GO:0008970">
    <property type="term" value="F:phospholipase A1 activity"/>
    <property type="evidence" value="ECO:0007669"/>
    <property type="project" value="UniProtKB-EC"/>
</dbReference>
<dbReference type="Proteomes" id="UP000694920">
    <property type="component" value="Unplaced"/>
</dbReference>
<dbReference type="PRINTS" id="PR00821">
    <property type="entry name" value="TAGLIPASE"/>
</dbReference>
<dbReference type="AlphaFoldDB" id="A0AAJ7BR97"/>
<keyword evidence="9" id="KW-1185">Reference proteome</keyword>
<dbReference type="GO" id="GO:0016042">
    <property type="term" value="P:lipid catabolic process"/>
    <property type="evidence" value="ECO:0007669"/>
    <property type="project" value="TreeGrafter"/>
</dbReference>
<evidence type="ECO:0000313" key="9">
    <source>
        <dbReference type="Proteomes" id="UP000694920"/>
    </source>
</evidence>
<evidence type="ECO:0000256" key="3">
    <source>
        <dbReference type="ARBA" id="ARBA00010701"/>
    </source>
</evidence>
<comment type="similarity">
    <text evidence="3 7">Belongs to the AB hydrolase superfamily. Lipase family.</text>
</comment>
<dbReference type="EC" id="3.1.1.32" evidence="4"/>
<keyword evidence="6" id="KW-0378">Hydrolase</keyword>
<dbReference type="PANTHER" id="PTHR11610">
    <property type="entry name" value="LIPASE"/>
    <property type="match status" value="1"/>
</dbReference>
<dbReference type="InterPro" id="IPR000734">
    <property type="entry name" value="TAG_lipase"/>
</dbReference>
<dbReference type="InterPro" id="IPR033906">
    <property type="entry name" value="Lipase_N"/>
</dbReference>
<evidence type="ECO:0000259" key="8">
    <source>
        <dbReference type="Pfam" id="PF00151"/>
    </source>
</evidence>
<dbReference type="Pfam" id="PF00151">
    <property type="entry name" value="Lipase"/>
    <property type="match status" value="1"/>
</dbReference>
<feature type="domain" description="Lipase" evidence="8">
    <location>
        <begin position="71"/>
        <end position="348"/>
    </location>
</feature>
<gene>
    <name evidence="10" type="primary">LOC107266052</name>
</gene>
<dbReference type="GO" id="GO:0005615">
    <property type="term" value="C:extracellular space"/>
    <property type="evidence" value="ECO:0007669"/>
    <property type="project" value="TreeGrafter"/>
</dbReference>
<dbReference type="KEGG" id="ccin:107266052"/>
<keyword evidence="5" id="KW-0964">Secreted</keyword>
<comment type="catalytic activity">
    <reaction evidence="1">
        <text>a 1,2-diacyl-sn-glycero-3-phosphocholine + H2O = a 2-acyl-sn-glycero-3-phosphocholine + a fatty acid + H(+)</text>
        <dbReference type="Rhea" id="RHEA:18689"/>
        <dbReference type="ChEBI" id="CHEBI:15377"/>
        <dbReference type="ChEBI" id="CHEBI:15378"/>
        <dbReference type="ChEBI" id="CHEBI:28868"/>
        <dbReference type="ChEBI" id="CHEBI:57643"/>
        <dbReference type="ChEBI" id="CHEBI:57875"/>
        <dbReference type="EC" id="3.1.1.32"/>
    </reaction>
</comment>
<dbReference type="PANTHER" id="PTHR11610:SF173">
    <property type="entry name" value="LIPASE DOMAIN-CONTAINING PROTEIN-RELATED"/>
    <property type="match status" value="1"/>
</dbReference>
<evidence type="ECO:0000256" key="1">
    <source>
        <dbReference type="ARBA" id="ARBA00000111"/>
    </source>
</evidence>